<evidence type="ECO:0000256" key="6">
    <source>
        <dbReference type="SAM" id="Phobius"/>
    </source>
</evidence>
<name>E9E5T9_METAQ</name>
<keyword evidence="3 6" id="KW-0812">Transmembrane</keyword>
<evidence type="ECO:0000313" key="8">
    <source>
        <dbReference type="Proteomes" id="UP000002499"/>
    </source>
</evidence>
<dbReference type="GO" id="GO:0016020">
    <property type="term" value="C:membrane"/>
    <property type="evidence" value="ECO:0007669"/>
    <property type="project" value="UniProtKB-SubCell"/>
</dbReference>
<feature type="transmembrane region" description="Helical" evidence="6">
    <location>
        <begin position="152"/>
        <end position="172"/>
    </location>
</feature>
<dbReference type="AlphaFoldDB" id="E9E5T9"/>
<feature type="transmembrane region" description="Helical" evidence="6">
    <location>
        <begin position="62"/>
        <end position="88"/>
    </location>
</feature>
<feature type="transmembrane region" description="Helical" evidence="6">
    <location>
        <begin position="109"/>
        <end position="132"/>
    </location>
</feature>
<keyword evidence="5 6" id="KW-0472">Membrane</keyword>
<sequence>MAEKHPDPDAQDEAAAHAGDQHLKRRFGLVSVIAFGFTTMNSWVAFASGVAVPLSCGGGPGLIYGLIAAAVVMVVINTGFAELASAFPSAGGQYHIVYKTFPPSSRRPAAFFTGWVSVIYITAAAASCNFFVASSVLDLVALWDAGYTPQPWHTYLVHVLLCVVAFLAASRFPSASRPPADVVFGDLRNESGWPDGWAVVVGITGCLWAYSGVDAATHVSEEVDNPSRNVPVAIAVTMALGVVTSTVPILEVYNQALGSKAATTVWAVYYMAMFYDIVINLFVFGGRTIWSLARDGGVPYSRALVRLDAGASPVSATAVVLVLQVALGVLYVASTAAYSSFINLTLFALNITVALPQAALLFRGRHILPERAFSLGRAGYVVNAAATAFVAFFSVAFCFPPNKAITDPVSFLERVPELWLLYLEQLRRFSEPQ</sequence>
<evidence type="ECO:0000256" key="2">
    <source>
        <dbReference type="ARBA" id="ARBA00022448"/>
    </source>
</evidence>
<dbReference type="Proteomes" id="UP000002499">
    <property type="component" value="Unassembled WGS sequence"/>
</dbReference>
<evidence type="ECO:0000256" key="5">
    <source>
        <dbReference type="ARBA" id="ARBA00023136"/>
    </source>
</evidence>
<dbReference type="PANTHER" id="PTHR45649">
    <property type="entry name" value="AMINO-ACID PERMEASE BAT1"/>
    <property type="match status" value="1"/>
</dbReference>
<evidence type="ECO:0000256" key="1">
    <source>
        <dbReference type="ARBA" id="ARBA00004141"/>
    </source>
</evidence>
<keyword evidence="2" id="KW-0813">Transport</keyword>
<dbReference type="HOGENOM" id="CLU_004495_2_4_1"/>
<dbReference type="PIRSF" id="PIRSF006060">
    <property type="entry name" value="AA_transporter"/>
    <property type="match status" value="1"/>
</dbReference>
<dbReference type="Pfam" id="PF13520">
    <property type="entry name" value="AA_permease_2"/>
    <property type="match status" value="3"/>
</dbReference>
<dbReference type="GO" id="GO:0022857">
    <property type="term" value="F:transmembrane transporter activity"/>
    <property type="evidence" value="ECO:0007669"/>
    <property type="project" value="InterPro"/>
</dbReference>
<protein>
    <submittedName>
        <fullName evidence="7">GABA permease</fullName>
    </submittedName>
</protein>
<keyword evidence="4 6" id="KW-1133">Transmembrane helix</keyword>
<dbReference type="eggNOG" id="KOG1289">
    <property type="taxonomic scope" value="Eukaryota"/>
</dbReference>
<feature type="transmembrane region" description="Helical" evidence="6">
    <location>
        <begin position="230"/>
        <end position="253"/>
    </location>
</feature>
<dbReference type="PANTHER" id="PTHR45649:SF11">
    <property type="entry name" value="TRANSPORTER, PUTATIVE (EUROFUNG)-RELATED"/>
    <property type="match status" value="1"/>
</dbReference>
<feature type="transmembrane region" description="Helical" evidence="6">
    <location>
        <begin position="380"/>
        <end position="399"/>
    </location>
</feature>
<feature type="transmembrane region" description="Helical" evidence="6">
    <location>
        <begin position="265"/>
        <end position="290"/>
    </location>
</feature>
<feature type="transmembrane region" description="Helical" evidence="6">
    <location>
        <begin position="340"/>
        <end position="360"/>
    </location>
</feature>
<evidence type="ECO:0000256" key="3">
    <source>
        <dbReference type="ARBA" id="ARBA00022692"/>
    </source>
</evidence>
<dbReference type="InParanoid" id="E9E5T9"/>
<dbReference type="Gene3D" id="1.20.1740.10">
    <property type="entry name" value="Amino acid/polyamine transporter I"/>
    <property type="match status" value="1"/>
</dbReference>
<proteinExistence type="predicted"/>
<dbReference type="OMA" id="YVIPQGI"/>
<feature type="transmembrane region" description="Helical" evidence="6">
    <location>
        <begin position="193"/>
        <end position="210"/>
    </location>
</feature>
<dbReference type="EMBL" id="GL698507">
    <property type="protein sequence ID" value="EFY88802.1"/>
    <property type="molecule type" value="Genomic_DNA"/>
</dbReference>
<evidence type="ECO:0000313" key="7">
    <source>
        <dbReference type="EMBL" id="EFY88802.1"/>
    </source>
</evidence>
<feature type="transmembrane region" description="Helical" evidence="6">
    <location>
        <begin position="310"/>
        <end position="333"/>
    </location>
</feature>
<feature type="transmembrane region" description="Helical" evidence="6">
    <location>
        <begin position="27"/>
        <end position="50"/>
    </location>
</feature>
<dbReference type="OrthoDB" id="2417308at2759"/>
<gene>
    <name evidence="7" type="ORF">MAC_05237</name>
</gene>
<keyword evidence="8" id="KW-1185">Reference proteome</keyword>
<organism evidence="8">
    <name type="scientific">Metarhizium acridum (strain CQMa 102)</name>
    <dbReference type="NCBI Taxonomy" id="655827"/>
    <lineage>
        <taxon>Eukaryota</taxon>
        <taxon>Fungi</taxon>
        <taxon>Dikarya</taxon>
        <taxon>Ascomycota</taxon>
        <taxon>Pezizomycotina</taxon>
        <taxon>Sordariomycetes</taxon>
        <taxon>Hypocreomycetidae</taxon>
        <taxon>Hypocreales</taxon>
        <taxon>Clavicipitaceae</taxon>
        <taxon>Metarhizium</taxon>
    </lineage>
</organism>
<dbReference type="InterPro" id="IPR002293">
    <property type="entry name" value="AA/rel_permease1"/>
</dbReference>
<comment type="subcellular location">
    <subcellularLocation>
        <location evidence="1">Membrane</location>
        <topology evidence="1">Multi-pass membrane protein</topology>
    </subcellularLocation>
</comment>
<accession>E9E5T9</accession>
<evidence type="ECO:0000256" key="4">
    <source>
        <dbReference type="ARBA" id="ARBA00022989"/>
    </source>
</evidence>
<reference evidence="7 8" key="1">
    <citation type="journal article" date="2011" name="PLoS Genet.">
        <title>Genome sequencing and comparative transcriptomics of the model entomopathogenic fungi Metarhizium anisopliae and M. acridum.</title>
        <authorList>
            <person name="Gao Q."/>
            <person name="Jin K."/>
            <person name="Ying S.H."/>
            <person name="Zhang Y."/>
            <person name="Xiao G."/>
            <person name="Shang Y."/>
            <person name="Duan Z."/>
            <person name="Hu X."/>
            <person name="Xie X.Q."/>
            <person name="Zhou G."/>
            <person name="Peng G."/>
            <person name="Luo Z."/>
            <person name="Huang W."/>
            <person name="Wang B."/>
            <person name="Fang W."/>
            <person name="Wang S."/>
            <person name="Zhong Y."/>
            <person name="Ma L.J."/>
            <person name="St Leger R.J."/>
            <person name="Zhao G.P."/>
            <person name="Pei Y."/>
            <person name="Feng M.G."/>
            <person name="Xia Y."/>
            <person name="Wang C."/>
        </authorList>
    </citation>
    <scope>NUCLEOTIDE SEQUENCE [LARGE SCALE GENOMIC DNA]</scope>
    <source>
        <strain evidence="7 8">CQMa 102</strain>
    </source>
</reference>